<dbReference type="Gene3D" id="2.40.10.10">
    <property type="entry name" value="Trypsin-like serine proteases"/>
    <property type="match status" value="2"/>
</dbReference>
<dbReference type="InterPro" id="IPR001254">
    <property type="entry name" value="Trypsin_dom"/>
</dbReference>
<name>A0A125NV78_HYPSL</name>
<evidence type="ECO:0008006" key="7">
    <source>
        <dbReference type="Google" id="ProtNLM"/>
    </source>
</evidence>
<dbReference type="Pfam" id="PF01471">
    <property type="entry name" value="PG_binding_1"/>
    <property type="match status" value="1"/>
</dbReference>
<feature type="chain" id="PRO_5007178224" description="Peptidoglycan binding-like domain-containing protein" evidence="2">
    <location>
        <begin position="39"/>
        <end position="384"/>
    </location>
</feature>
<dbReference type="Gene3D" id="1.10.101.10">
    <property type="entry name" value="PGBD-like superfamily/PGBD"/>
    <property type="match status" value="1"/>
</dbReference>
<feature type="signal peptide" evidence="2">
    <location>
        <begin position="1"/>
        <end position="38"/>
    </location>
</feature>
<keyword evidence="6" id="KW-1185">Reference proteome</keyword>
<evidence type="ECO:0000313" key="6">
    <source>
        <dbReference type="Proteomes" id="UP000059074"/>
    </source>
</evidence>
<dbReference type="EMBL" id="LMTR01000052">
    <property type="protein sequence ID" value="KWT68953.1"/>
    <property type="molecule type" value="Genomic_DNA"/>
</dbReference>
<dbReference type="InterPro" id="IPR043504">
    <property type="entry name" value="Peptidase_S1_PA_chymotrypsin"/>
</dbReference>
<dbReference type="PATRIC" id="fig|121290.4.peg.867"/>
<dbReference type="AlphaFoldDB" id="A0A125NV78"/>
<dbReference type="GO" id="GO:0004252">
    <property type="term" value="F:serine-type endopeptidase activity"/>
    <property type="evidence" value="ECO:0007669"/>
    <property type="project" value="InterPro"/>
</dbReference>
<dbReference type="STRING" id="121290.APY04_1775"/>
<dbReference type="SUPFAM" id="SSF50494">
    <property type="entry name" value="Trypsin-like serine proteases"/>
    <property type="match status" value="1"/>
</dbReference>
<feature type="domain" description="Peptidase S1" evidence="3">
    <location>
        <begin position="69"/>
        <end position="258"/>
    </location>
</feature>
<dbReference type="InterPro" id="IPR009003">
    <property type="entry name" value="Peptidase_S1_PA"/>
</dbReference>
<accession>A0A125NV78</accession>
<protein>
    <recommendedName>
        <fullName evidence="7">Peptidoglycan binding-like domain-containing protein</fullName>
    </recommendedName>
</protein>
<feature type="domain" description="Peptidoglycan binding-like" evidence="4">
    <location>
        <begin position="306"/>
        <end position="361"/>
    </location>
</feature>
<organism evidence="5 6">
    <name type="scientific">Hyphomicrobium sulfonivorans</name>
    <dbReference type="NCBI Taxonomy" id="121290"/>
    <lineage>
        <taxon>Bacteria</taxon>
        <taxon>Pseudomonadati</taxon>
        <taxon>Pseudomonadota</taxon>
        <taxon>Alphaproteobacteria</taxon>
        <taxon>Hyphomicrobiales</taxon>
        <taxon>Hyphomicrobiaceae</taxon>
        <taxon>Hyphomicrobium</taxon>
    </lineage>
</organism>
<dbReference type="OrthoDB" id="9816507at2"/>
<evidence type="ECO:0000259" key="3">
    <source>
        <dbReference type="Pfam" id="PF00089"/>
    </source>
</evidence>
<dbReference type="PANTHER" id="PTHR15462:SF8">
    <property type="entry name" value="SERINE PROTEASE"/>
    <property type="match status" value="1"/>
</dbReference>
<evidence type="ECO:0000313" key="5">
    <source>
        <dbReference type="EMBL" id="KWT68953.1"/>
    </source>
</evidence>
<evidence type="ECO:0000256" key="2">
    <source>
        <dbReference type="SAM" id="SignalP"/>
    </source>
</evidence>
<evidence type="ECO:0000259" key="4">
    <source>
        <dbReference type="Pfam" id="PF01471"/>
    </source>
</evidence>
<dbReference type="InterPro" id="IPR036365">
    <property type="entry name" value="PGBD-like_sf"/>
</dbReference>
<evidence type="ECO:0000256" key="1">
    <source>
        <dbReference type="ARBA" id="ARBA00022729"/>
    </source>
</evidence>
<sequence>MKRFPLASDRRPAQNFLPAMLTLAMLAGLTLTGPQATASVFGRDDRVPLPKSMQHVGDRLGLFFDSTFNSVCTAFCVAPDVIGTAAHCLYRTAGQKPLQLTDLSFRLHGTSRKYAIAGAKSGAAEANVFAGSTRLNVHPPIDATRDWAFVRLEQPACSKGTFTVTSKPVDEVMKLSTSGRVFNAAFHRDLPKWQPMLNSGCLVRRSFDDADWKTIRRDFTNSDQLLLHTCDTGAASSGSPLLMEGANGPEIVGINVGTYVQSKVIMLNGEVLHRFKADDVANTGVNAQSFDKSLTAFLAADTVSSHKDISRLQELLAQRGLYMGPRDGVYGPQLRTAIMAFERASQMPPTGFASYSLLDALAGESEIVTGKIPSARTSSGQGKP</sequence>
<proteinExistence type="predicted"/>
<dbReference type="InterPro" id="IPR002477">
    <property type="entry name" value="Peptidoglycan-bd-like"/>
</dbReference>
<dbReference type="PANTHER" id="PTHR15462">
    <property type="entry name" value="SERINE PROTEASE"/>
    <property type="match status" value="1"/>
</dbReference>
<dbReference type="RefSeq" id="WP_068461665.1">
    <property type="nucleotide sequence ID" value="NZ_LMTR01000052.1"/>
</dbReference>
<dbReference type="GO" id="GO:0006508">
    <property type="term" value="P:proteolysis"/>
    <property type="evidence" value="ECO:0007669"/>
    <property type="project" value="InterPro"/>
</dbReference>
<gene>
    <name evidence="5" type="ORF">APY04_1775</name>
</gene>
<comment type="caution">
    <text evidence="5">The sequence shown here is derived from an EMBL/GenBank/DDBJ whole genome shotgun (WGS) entry which is preliminary data.</text>
</comment>
<dbReference type="SUPFAM" id="SSF47090">
    <property type="entry name" value="PGBD-like"/>
    <property type="match status" value="1"/>
</dbReference>
<dbReference type="InterPro" id="IPR036366">
    <property type="entry name" value="PGBDSf"/>
</dbReference>
<keyword evidence="1 2" id="KW-0732">Signal</keyword>
<dbReference type="InterPro" id="IPR050966">
    <property type="entry name" value="Glutamyl_endopeptidase"/>
</dbReference>
<dbReference type="Pfam" id="PF00089">
    <property type="entry name" value="Trypsin"/>
    <property type="match status" value="1"/>
</dbReference>
<dbReference type="Proteomes" id="UP000059074">
    <property type="component" value="Unassembled WGS sequence"/>
</dbReference>
<reference evidence="5 6" key="1">
    <citation type="submission" date="2015-10" db="EMBL/GenBank/DDBJ databases">
        <title>Transcriptomic analysis of a linuron degrading triple-species bacterial consortium.</title>
        <authorList>
            <person name="Albers P."/>
        </authorList>
    </citation>
    <scope>NUCLEOTIDE SEQUENCE [LARGE SCALE GENOMIC DNA]</scope>
    <source>
        <strain evidence="5 6">WDL6</strain>
    </source>
</reference>